<dbReference type="GO" id="GO:0016787">
    <property type="term" value="F:hydrolase activity"/>
    <property type="evidence" value="ECO:0007669"/>
    <property type="project" value="InterPro"/>
</dbReference>
<dbReference type="RefSeq" id="WP_246167401.1">
    <property type="nucleotide sequence ID" value="NZ_CP049869.1"/>
</dbReference>
<evidence type="ECO:0000256" key="2">
    <source>
        <dbReference type="SAM" id="SignalP"/>
    </source>
</evidence>
<keyword evidence="5" id="KW-1185">Reference proteome</keyword>
<organism evidence="4 5">
    <name type="scientific">Sphingomonas piscis</name>
    <dbReference type="NCBI Taxonomy" id="2714943"/>
    <lineage>
        <taxon>Bacteria</taxon>
        <taxon>Pseudomonadati</taxon>
        <taxon>Pseudomonadota</taxon>
        <taxon>Alphaproteobacteria</taxon>
        <taxon>Sphingomonadales</taxon>
        <taxon>Sphingomonadaceae</taxon>
        <taxon>Sphingomonas</taxon>
    </lineage>
</organism>
<dbReference type="Pfam" id="PF06439">
    <property type="entry name" value="3keto-disac_hyd"/>
    <property type="match status" value="1"/>
</dbReference>
<dbReference type="Proteomes" id="UP000503222">
    <property type="component" value="Chromosome"/>
</dbReference>
<evidence type="ECO:0000313" key="5">
    <source>
        <dbReference type="Proteomes" id="UP000503222"/>
    </source>
</evidence>
<feature type="compositionally biased region" description="Low complexity" evidence="1">
    <location>
        <begin position="292"/>
        <end position="303"/>
    </location>
</feature>
<dbReference type="EMBL" id="CP049869">
    <property type="protein sequence ID" value="QIK78403.1"/>
    <property type="molecule type" value="Genomic_DNA"/>
</dbReference>
<feature type="region of interest" description="Disordered" evidence="1">
    <location>
        <begin position="268"/>
        <end position="338"/>
    </location>
</feature>
<evidence type="ECO:0000256" key="1">
    <source>
        <dbReference type="SAM" id="MobiDB-lite"/>
    </source>
</evidence>
<proteinExistence type="predicted"/>
<evidence type="ECO:0000313" key="4">
    <source>
        <dbReference type="EMBL" id="QIK78403.1"/>
    </source>
</evidence>
<dbReference type="InterPro" id="IPR010496">
    <property type="entry name" value="AL/BT2_dom"/>
</dbReference>
<feature type="compositionally biased region" description="Basic and acidic residues" evidence="1">
    <location>
        <begin position="272"/>
        <end position="285"/>
    </location>
</feature>
<name>A0A6G7YNT2_9SPHN</name>
<feature type="domain" description="3-keto-alpha-glucoside-1,2-lyase/3-keto-2-hydroxy-glucal hydratase" evidence="3">
    <location>
        <begin position="22"/>
        <end position="251"/>
    </location>
</feature>
<accession>A0A6G7YNT2</accession>
<dbReference type="AlphaFoldDB" id="A0A6G7YNT2"/>
<feature type="signal peptide" evidence="2">
    <location>
        <begin position="1"/>
        <end position="20"/>
    </location>
</feature>
<feature type="compositionally biased region" description="Basic and acidic residues" evidence="1">
    <location>
        <begin position="320"/>
        <end position="332"/>
    </location>
</feature>
<gene>
    <name evidence="4" type="ORF">G7077_05265</name>
</gene>
<evidence type="ECO:0000259" key="3">
    <source>
        <dbReference type="Pfam" id="PF06439"/>
    </source>
</evidence>
<feature type="chain" id="PRO_5026049692" evidence="2">
    <location>
        <begin position="21"/>
        <end position="338"/>
    </location>
</feature>
<keyword evidence="2" id="KW-0732">Signal</keyword>
<sequence>MKMLMITATLAVAMPAGVDAAGWQRIFDGKTLKGWTPKVTGARAGVNWGNSFKVRNGAIRVDYAGWKRFDKRFGHLAYKRPVGPFRLRFQYRFFGKTLPGTEAWQGSNSGAMLLAQSPWSMSRNQEFPVSLEMQLLGADRADKQPTGNLCTPGTNVVIGGKLETQHCLLSSSPLMANGRWINVEAEMTREGRVTHWINGKTVFQFSDPQYDPTDKDAKPLIRAAGGKLRIRKGYIYLQSEGHPVEFRNIELMELKWLQPRRAPRVAASELAGDFHDRPADRDVERRAHHAAGRPGRIPRPAGGSANPGRDGHPARLPSHRHGDLLPERERCRRSGAGV</sequence>
<dbReference type="Gene3D" id="2.60.120.560">
    <property type="entry name" value="Exo-inulinase, domain 1"/>
    <property type="match status" value="1"/>
</dbReference>
<reference evidence="4 5" key="1">
    <citation type="submission" date="2020-03" db="EMBL/GenBank/DDBJ databases">
        <title>Sphingomonas sp. nov., isolated from fish.</title>
        <authorList>
            <person name="Hyun D.-W."/>
            <person name="Bae J.-W."/>
        </authorList>
    </citation>
    <scope>NUCLEOTIDE SEQUENCE [LARGE SCALE GENOMIC DNA]</scope>
    <source>
        <strain evidence="4 5">HDW15B</strain>
    </source>
</reference>
<dbReference type="KEGG" id="spii:G7077_05265"/>
<protein>
    <submittedName>
        <fullName evidence="4">DUF1080 domain-containing protein</fullName>
    </submittedName>
</protein>